<dbReference type="Proteomes" id="UP000011717">
    <property type="component" value="Unassembled WGS sequence"/>
</dbReference>
<gene>
    <name evidence="2" type="ORF">C725_2163</name>
</gene>
<name>M2U367_9SPHN</name>
<keyword evidence="3" id="KW-1185">Reference proteome</keyword>
<dbReference type="EMBL" id="AMRV01000007">
    <property type="protein sequence ID" value="EMD82442.1"/>
    <property type="molecule type" value="Genomic_DNA"/>
</dbReference>
<dbReference type="PATRIC" id="fig|1234595.3.peg.2166"/>
<feature type="region of interest" description="Disordered" evidence="1">
    <location>
        <begin position="18"/>
        <end position="46"/>
    </location>
</feature>
<organism evidence="2 3">
    <name type="scientific">Pacificimonas flava</name>
    <dbReference type="NCBI Taxonomy" id="1234595"/>
    <lineage>
        <taxon>Bacteria</taxon>
        <taxon>Pseudomonadati</taxon>
        <taxon>Pseudomonadota</taxon>
        <taxon>Alphaproteobacteria</taxon>
        <taxon>Sphingomonadales</taxon>
        <taxon>Sphingosinicellaceae</taxon>
        <taxon>Pacificimonas</taxon>
    </lineage>
</organism>
<reference evidence="2 3" key="1">
    <citation type="journal article" date="2013" name="Genome Announc.">
        <title>Draft Genome Sequence of Strain JLT2015T, Belonging to the Family Sphingomonadaceae of the Alphaproteobacteria.</title>
        <authorList>
            <person name="Tang K."/>
            <person name="Liu K."/>
            <person name="Li S."/>
            <person name="Jiao N."/>
        </authorList>
    </citation>
    <scope>NUCLEOTIDE SEQUENCE [LARGE SCALE GENOMIC DNA]</scope>
    <source>
        <strain evidence="2 3">JLT2015</strain>
    </source>
</reference>
<accession>M2U367</accession>
<protein>
    <submittedName>
        <fullName evidence="2">Uncharacterized protein</fullName>
    </submittedName>
</protein>
<proteinExistence type="predicted"/>
<sequence length="46" mass="5108">MTGVKDTEKQERLAKALRDNLRRRKAAARGEADDTAAPPPESSKRD</sequence>
<evidence type="ECO:0000313" key="2">
    <source>
        <dbReference type="EMBL" id="EMD82442.1"/>
    </source>
</evidence>
<comment type="caution">
    <text evidence="2">The sequence shown here is derived from an EMBL/GenBank/DDBJ whole genome shotgun (WGS) entry which is preliminary data.</text>
</comment>
<feature type="compositionally biased region" description="Pro residues" evidence="1">
    <location>
        <begin position="37"/>
        <end position="46"/>
    </location>
</feature>
<evidence type="ECO:0000313" key="3">
    <source>
        <dbReference type="Proteomes" id="UP000011717"/>
    </source>
</evidence>
<dbReference type="RefSeq" id="WP_008602733.1">
    <property type="nucleotide sequence ID" value="NZ_AMRV01000007.1"/>
</dbReference>
<dbReference type="AlphaFoldDB" id="M2U367"/>
<evidence type="ECO:0000256" key="1">
    <source>
        <dbReference type="SAM" id="MobiDB-lite"/>
    </source>
</evidence>